<evidence type="ECO:0000259" key="7">
    <source>
        <dbReference type="PROSITE" id="PS50240"/>
    </source>
</evidence>
<evidence type="ECO:0000313" key="8">
    <source>
        <dbReference type="Ensembl" id="ENSNNAP00000009942.1"/>
    </source>
</evidence>
<dbReference type="PROSITE" id="PS00135">
    <property type="entry name" value="TRYPSIN_SER"/>
    <property type="match status" value="1"/>
</dbReference>
<dbReference type="Gene3D" id="2.40.10.10">
    <property type="entry name" value="Trypsin-like serine proteases"/>
    <property type="match status" value="1"/>
</dbReference>
<dbReference type="InterPro" id="IPR033116">
    <property type="entry name" value="TRYPSIN_SER"/>
</dbReference>
<dbReference type="SUPFAM" id="SSF50494">
    <property type="entry name" value="Trypsin-like serine proteases"/>
    <property type="match status" value="1"/>
</dbReference>
<reference evidence="8" key="1">
    <citation type="submission" date="2025-08" db="UniProtKB">
        <authorList>
            <consortium name="Ensembl"/>
        </authorList>
    </citation>
    <scope>IDENTIFICATION</scope>
</reference>
<dbReference type="InterPro" id="IPR018114">
    <property type="entry name" value="TRYPSIN_HIS"/>
</dbReference>
<dbReference type="PRINTS" id="PR00722">
    <property type="entry name" value="CHYMOTRYPSIN"/>
</dbReference>
<dbReference type="InterPro" id="IPR009003">
    <property type="entry name" value="Peptidase_S1_PA"/>
</dbReference>
<evidence type="ECO:0000256" key="2">
    <source>
        <dbReference type="ARBA" id="ARBA00022670"/>
    </source>
</evidence>
<dbReference type="AlphaFoldDB" id="A0A8C6X7A9"/>
<dbReference type="GO" id="GO:0004252">
    <property type="term" value="F:serine-type endopeptidase activity"/>
    <property type="evidence" value="ECO:0007669"/>
    <property type="project" value="InterPro"/>
</dbReference>
<protein>
    <recommendedName>
        <fullName evidence="7">Peptidase S1 domain-containing protein</fullName>
    </recommendedName>
</protein>
<dbReference type="GO" id="GO:0005576">
    <property type="term" value="C:extracellular region"/>
    <property type="evidence" value="ECO:0007669"/>
    <property type="project" value="UniProtKB-ARBA"/>
</dbReference>
<dbReference type="PROSITE" id="PS00134">
    <property type="entry name" value="TRYPSIN_HIS"/>
    <property type="match status" value="1"/>
</dbReference>
<dbReference type="GO" id="GO:0035821">
    <property type="term" value="P:modulation of process of another organism"/>
    <property type="evidence" value="ECO:0007669"/>
    <property type="project" value="UniProtKB-ARBA"/>
</dbReference>
<dbReference type="GO" id="GO:0006508">
    <property type="term" value="P:proteolysis"/>
    <property type="evidence" value="ECO:0007669"/>
    <property type="project" value="UniProtKB-KW"/>
</dbReference>
<sequence>VTYLRNFKFGPVTIFQPIPPHRSAGTSFLACGRSQITKFRIVGGEESKPGKWPWQASLQLGKSGHVCGASLISNRWLVSAAHCFQDSDWTAYMGIKSINKYSNNQAVMRSIKRIIVHPNYDQYISDYDIALLEMEAPVFFTELVQPICLLSSPRVFIYGTVCYVTGWGLTKTLQEAKVKIINQSVCNKLYDYLITSQMLCAGNLNGGIDACQGDSGGPLACLGKGNRWYLTGIVSWGEGCARKNRPGVYTKVTAFYEWIHQYIN</sequence>
<evidence type="ECO:0000313" key="9">
    <source>
        <dbReference type="Proteomes" id="UP000694559"/>
    </source>
</evidence>
<evidence type="ECO:0000256" key="3">
    <source>
        <dbReference type="ARBA" id="ARBA00022801"/>
    </source>
</evidence>
<name>A0A8C6X7A9_NAJNA</name>
<organism evidence="8 9">
    <name type="scientific">Naja naja</name>
    <name type="common">Indian cobra</name>
    <dbReference type="NCBI Taxonomy" id="35670"/>
    <lineage>
        <taxon>Eukaryota</taxon>
        <taxon>Metazoa</taxon>
        <taxon>Chordata</taxon>
        <taxon>Craniata</taxon>
        <taxon>Vertebrata</taxon>
        <taxon>Euteleostomi</taxon>
        <taxon>Lepidosauria</taxon>
        <taxon>Squamata</taxon>
        <taxon>Bifurcata</taxon>
        <taxon>Unidentata</taxon>
        <taxon>Episquamata</taxon>
        <taxon>Toxicofera</taxon>
        <taxon>Serpentes</taxon>
        <taxon>Colubroidea</taxon>
        <taxon>Elapidae</taxon>
        <taxon>Elapinae</taxon>
        <taxon>Naja</taxon>
    </lineage>
</organism>
<dbReference type="PANTHER" id="PTHR24252">
    <property type="entry name" value="ACROSIN-RELATED"/>
    <property type="match status" value="1"/>
</dbReference>
<dbReference type="CDD" id="cd00190">
    <property type="entry name" value="Tryp_SPc"/>
    <property type="match status" value="1"/>
</dbReference>
<dbReference type="PANTHER" id="PTHR24252:SF17">
    <property type="entry name" value="SUPPRESSOR OF TUMORIGENICITY 14 PROTEIN HOMOLOG-RELATED"/>
    <property type="match status" value="1"/>
</dbReference>
<keyword evidence="2 6" id="KW-0645">Protease</keyword>
<dbReference type="InterPro" id="IPR043504">
    <property type="entry name" value="Peptidase_S1_PA_chymotrypsin"/>
</dbReference>
<reference evidence="8" key="2">
    <citation type="submission" date="2025-09" db="UniProtKB">
        <authorList>
            <consortium name="Ensembl"/>
        </authorList>
    </citation>
    <scope>IDENTIFICATION</scope>
</reference>
<dbReference type="InterPro" id="IPR001254">
    <property type="entry name" value="Trypsin_dom"/>
</dbReference>
<feature type="domain" description="Peptidase S1" evidence="7">
    <location>
        <begin position="41"/>
        <end position="264"/>
    </location>
</feature>
<keyword evidence="5" id="KW-1015">Disulfide bond</keyword>
<evidence type="ECO:0000256" key="1">
    <source>
        <dbReference type="ARBA" id="ARBA00009228"/>
    </source>
</evidence>
<accession>A0A8C6X7A9</accession>
<dbReference type="PROSITE" id="PS50240">
    <property type="entry name" value="TRYPSIN_DOM"/>
    <property type="match status" value="1"/>
</dbReference>
<keyword evidence="3 6" id="KW-0378">Hydrolase</keyword>
<dbReference type="InterPro" id="IPR001314">
    <property type="entry name" value="Peptidase_S1A"/>
</dbReference>
<keyword evidence="4 6" id="KW-0720">Serine protease</keyword>
<comment type="similarity">
    <text evidence="1">Belongs to the peptidase S1 family. Snake venom subfamily.</text>
</comment>
<dbReference type="OMA" id="DELRCCG"/>
<dbReference type="Proteomes" id="UP000694559">
    <property type="component" value="Unplaced"/>
</dbReference>
<evidence type="ECO:0000256" key="5">
    <source>
        <dbReference type="ARBA" id="ARBA00023157"/>
    </source>
</evidence>
<dbReference type="Pfam" id="PF00089">
    <property type="entry name" value="Trypsin"/>
    <property type="match status" value="1"/>
</dbReference>
<dbReference type="SMART" id="SM00020">
    <property type="entry name" value="Tryp_SPc"/>
    <property type="match status" value="1"/>
</dbReference>
<dbReference type="OrthoDB" id="93664at2759"/>
<dbReference type="Ensembl" id="ENSNNAT00000010414.1">
    <property type="protein sequence ID" value="ENSNNAP00000009942.1"/>
    <property type="gene ID" value="ENSNNAG00000006612.1"/>
</dbReference>
<dbReference type="GeneTree" id="ENSGT00940000165120"/>
<evidence type="ECO:0000256" key="6">
    <source>
        <dbReference type="RuleBase" id="RU363034"/>
    </source>
</evidence>
<dbReference type="FunFam" id="2.40.10.10:FF:000003">
    <property type="entry name" value="Transmembrane serine protease 3"/>
    <property type="match status" value="1"/>
</dbReference>
<keyword evidence="9" id="KW-1185">Reference proteome</keyword>
<proteinExistence type="inferred from homology"/>
<evidence type="ECO:0000256" key="4">
    <source>
        <dbReference type="ARBA" id="ARBA00022825"/>
    </source>
</evidence>